<protein>
    <submittedName>
        <fullName evidence="1">Unannotated protein</fullName>
    </submittedName>
</protein>
<accession>A0A6J7VLS3</accession>
<evidence type="ECO:0000313" key="1">
    <source>
        <dbReference type="EMBL" id="CAB5078312.1"/>
    </source>
</evidence>
<reference evidence="1" key="1">
    <citation type="submission" date="2020-05" db="EMBL/GenBank/DDBJ databases">
        <authorList>
            <person name="Chiriac C."/>
            <person name="Salcher M."/>
            <person name="Ghai R."/>
            <person name="Kavagutti S V."/>
        </authorList>
    </citation>
    <scope>NUCLEOTIDE SEQUENCE</scope>
</reference>
<name>A0A6J7VLS3_9ZZZZ</name>
<gene>
    <name evidence="1" type="ORF">UFOPK4367_01576</name>
</gene>
<sequence length="105" mass="11374">MAIWVIEILADPITTAFAGRLVRRSVCRDAGNGLVREERAITDHGSVHGLHAEIFRDDYFGARASSRDQGNNSDDAGEEFSALLHGSRLADFPAVSPTTGRYAPC</sequence>
<proteinExistence type="predicted"/>
<organism evidence="1">
    <name type="scientific">freshwater metagenome</name>
    <dbReference type="NCBI Taxonomy" id="449393"/>
    <lineage>
        <taxon>unclassified sequences</taxon>
        <taxon>metagenomes</taxon>
        <taxon>ecological metagenomes</taxon>
    </lineage>
</organism>
<dbReference type="EMBL" id="CAFBRC010000166">
    <property type="protein sequence ID" value="CAB5078312.1"/>
    <property type="molecule type" value="Genomic_DNA"/>
</dbReference>
<dbReference type="AlphaFoldDB" id="A0A6J7VLS3"/>